<evidence type="ECO:0000259" key="8">
    <source>
        <dbReference type="Pfam" id="PF14322"/>
    </source>
</evidence>
<dbReference type="Proteomes" id="UP001155057">
    <property type="component" value="Unassembled WGS sequence"/>
</dbReference>
<dbReference type="GO" id="GO:0009279">
    <property type="term" value="C:cell outer membrane"/>
    <property type="evidence" value="ECO:0007669"/>
    <property type="project" value="UniProtKB-SubCell"/>
</dbReference>
<comment type="similarity">
    <text evidence="2">Belongs to the SusD family.</text>
</comment>
<evidence type="ECO:0000256" key="4">
    <source>
        <dbReference type="ARBA" id="ARBA00023136"/>
    </source>
</evidence>
<dbReference type="AlphaFoldDB" id="A0A9X2Q7X9"/>
<keyword evidence="4" id="KW-0472">Membrane</keyword>
<keyword evidence="5" id="KW-0998">Cell outer membrane</keyword>
<dbReference type="SUPFAM" id="SSF48452">
    <property type="entry name" value="TPR-like"/>
    <property type="match status" value="1"/>
</dbReference>
<evidence type="ECO:0000256" key="5">
    <source>
        <dbReference type="ARBA" id="ARBA00023237"/>
    </source>
</evidence>
<sequence>MTSQGTIILRVLFCFALALAIAGCDGVSDPQPQSGFAPEEAVSSIEGLEAATTGNYNRLISGGYYHYSRHLFYMTEFAGDNISLSGSTTDPLFGSYTLGHTVDQFNAENFWNLSYEIIHGTSRVIDEVESGESARRDQLLGENLFLRAMVHFHLVKIFGRPYTQGRDNLGVPIVKSPNPDENASRNTVGEVYDFIVQDLERAAGLMTEEKGNPYASKEVAQALLSRVHLYREENQKAIDYANKVINSGRYSLIQDSTQYVTWPTRPPEENPQTIFAVKHTEEDNKGFGSIGSMYYTSPDGLGWGEMYASKDYRELLNQHPEDNRRGFIEPSLGDDGNVQERNGYPIHYVKKFTGQSGNTLLSSPVILRLAEMYLNRAEANAKLGNDRQALNDVNKIRKRAGLSGDALYEMSDLSGAQTALDVVLRERRLELAFEGFRAYDLWRNGRPVVRDYPGIHTEVNIAPGLDESTDPATQTIPPDHPRVVHFIPEREIDLTGMTQNP</sequence>
<evidence type="ECO:0000256" key="2">
    <source>
        <dbReference type="ARBA" id="ARBA00006275"/>
    </source>
</evidence>
<dbReference type="CDD" id="cd08977">
    <property type="entry name" value="SusD"/>
    <property type="match status" value="1"/>
</dbReference>
<gene>
    <name evidence="9" type="ORF">GGP61_000014</name>
</gene>
<organism evidence="9 10">
    <name type="scientific">Salinibacter ruber</name>
    <dbReference type="NCBI Taxonomy" id="146919"/>
    <lineage>
        <taxon>Bacteria</taxon>
        <taxon>Pseudomonadati</taxon>
        <taxon>Rhodothermota</taxon>
        <taxon>Rhodothermia</taxon>
        <taxon>Rhodothermales</taxon>
        <taxon>Salinibacteraceae</taxon>
        <taxon>Salinibacter</taxon>
    </lineage>
</organism>
<feature type="domain" description="SusD-like N-terminal" evidence="8">
    <location>
        <begin position="100"/>
        <end position="229"/>
    </location>
</feature>
<evidence type="ECO:0000256" key="3">
    <source>
        <dbReference type="ARBA" id="ARBA00022729"/>
    </source>
</evidence>
<dbReference type="Pfam" id="PF14322">
    <property type="entry name" value="SusD-like_3"/>
    <property type="match status" value="1"/>
</dbReference>
<evidence type="ECO:0000256" key="6">
    <source>
        <dbReference type="SAM" id="SignalP"/>
    </source>
</evidence>
<feature type="domain" description="RagB/SusD" evidence="7">
    <location>
        <begin position="263"/>
        <end position="493"/>
    </location>
</feature>
<evidence type="ECO:0000313" key="10">
    <source>
        <dbReference type="Proteomes" id="UP001155057"/>
    </source>
</evidence>
<dbReference type="InterPro" id="IPR012944">
    <property type="entry name" value="SusD_RagB_dom"/>
</dbReference>
<reference evidence="9" key="1">
    <citation type="submission" date="2022-08" db="EMBL/GenBank/DDBJ databases">
        <title>Genomic Encyclopedia of Type Strains, Phase V (KMG-V): Genome sequencing to study the core and pangenomes of soil and plant-associated prokaryotes.</title>
        <authorList>
            <person name="Whitman W."/>
        </authorList>
    </citation>
    <scope>NUCLEOTIDE SEQUENCE</scope>
    <source>
        <strain evidence="9">SP3049</strain>
    </source>
</reference>
<dbReference type="Pfam" id="PF07980">
    <property type="entry name" value="SusD_RagB"/>
    <property type="match status" value="1"/>
</dbReference>
<evidence type="ECO:0000313" key="9">
    <source>
        <dbReference type="EMBL" id="MCS3708427.1"/>
    </source>
</evidence>
<dbReference type="InterPro" id="IPR011990">
    <property type="entry name" value="TPR-like_helical_dom_sf"/>
</dbReference>
<accession>A0A9X2Q7X9</accession>
<dbReference type="InterPro" id="IPR033985">
    <property type="entry name" value="SusD-like_N"/>
</dbReference>
<evidence type="ECO:0000259" key="7">
    <source>
        <dbReference type="Pfam" id="PF07980"/>
    </source>
</evidence>
<dbReference type="RefSeq" id="WP_183957326.1">
    <property type="nucleotide sequence ID" value="NZ_JACIFB010000002.1"/>
</dbReference>
<evidence type="ECO:0000256" key="1">
    <source>
        <dbReference type="ARBA" id="ARBA00004442"/>
    </source>
</evidence>
<dbReference type="Gene3D" id="1.25.40.390">
    <property type="match status" value="1"/>
</dbReference>
<comment type="subcellular location">
    <subcellularLocation>
        <location evidence="1">Cell outer membrane</location>
    </subcellularLocation>
</comment>
<feature type="chain" id="PRO_5040944755" evidence="6">
    <location>
        <begin position="21"/>
        <end position="501"/>
    </location>
</feature>
<dbReference type="EMBL" id="JANUAE010000001">
    <property type="protein sequence ID" value="MCS3708427.1"/>
    <property type="molecule type" value="Genomic_DNA"/>
</dbReference>
<name>A0A9X2Q7X9_9BACT</name>
<comment type="caution">
    <text evidence="9">The sequence shown here is derived from an EMBL/GenBank/DDBJ whole genome shotgun (WGS) entry which is preliminary data.</text>
</comment>
<proteinExistence type="inferred from homology"/>
<keyword evidence="3 6" id="KW-0732">Signal</keyword>
<feature type="signal peptide" evidence="6">
    <location>
        <begin position="1"/>
        <end position="20"/>
    </location>
</feature>
<protein>
    <submittedName>
        <fullName evidence="9">Tetratricopeptide (TPR) repeat protein</fullName>
    </submittedName>
</protein>